<keyword evidence="1" id="KW-0678">Repressor</keyword>
<dbReference type="InterPro" id="IPR000843">
    <property type="entry name" value="HTH_LacI"/>
</dbReference>
<dbReference type="EMBL" id="JAKREW010000011">
    <property type="protein sequence ID" value="MCG7506100.1"/>
    <property type="molecule type" value="Genomic_DNA"/>
</dbReference>
<keyword evidence="7" id="KW-1185">Reference proteome</keyword>
<dbReference type="RefSeq" id="WP_239365957.1">
    <property type="nucleotide sequence ID" value="NZ_JAKREW010000011.1"/>
</dbReference>
<gene>
    <name evidence="6" type="ORF">L4923_13835</name>
</gene>
<dbReference type="Pfam" id="PF13377">
    <property type="entry name" value="Peripla_BP_3"/>
    <property type="match status" value="1"/>
</dbReference>
<dbReference type="PANTHER" id="PTHR30146">
    <property type="entry name" value="LACI-RELATED TRANSCRIPTIONAL REPRESSOR"/>
    <property type="match status" value="1"/>
</dbReference>
<dbReference type="InterPro" id="IPR010982">
    <property type="entry name" value="Lambda_DNA-bd_dom_sf"/>
</dbReference>
<dbReference type="PROSITE" id="PS50932">
    <property type="entry name" value="HTH_LACI_2"/>
    <property type="match status" value="1"/>
</dbReference>
<sequence length="335" mass="36431">MKSGFITAADVAREAGVSRSAVSRTFTPGASVSKDVRERILRAAEKLGYRVNRLAQGLQMAQSNLVGVVAANLTSPFNTALLDGISAALFKRGLQCMLLNAEAARDDIGNLVNQVLEYRVRAVIILSGAPPEEIIEACLRNDVRLILINRGTLPGNADKIDTDDLTGGRLAAERMLQDGRRHVAIMRSGNGSVSQKRRVESFVTRMNQADVKITDWMRGPNSFETGCEAARILLADKSIDGAFCATDLIALGFLNTARFELGIQVPRDFSIIGFDNIPETEWPSHRLTTVSHPVKAFIEAILNCLDDDRQLSEGALNFTIPVELIERGTTAAHDA</sequence>
<evidence type="ECO:0000256" key="4">
    <source>
        <dbReference type="ARBA" id="ARBA00023163"/>
    </source>
</evidence>
<dbReference type="Gene3D" id="3.40.50.2300">
    <property type="match status" value="2"/>
</dbReference>
<name>A0ABS9QFE9_9HYPH</name>
<keyword evidence="3 6" id="KW-0238">DNA-binding</keyword>
<evidence type="ECO:0000256" key="2">
    <source>
        <dbReference type="ARBA" id="ARBA00023015"/>
    </source>
</evidence>
<comment type="caution">
    <text evidence="6">The sequence shown here is derived from an EMBL/GenBank/DDBJ whole genome shotgun (WGS) entry which is preliminary data.</text>
</comment>
<evidence type="ECO:0000256" key="1">
    <source>
        <dbReference type="ARBA" id="ARBA00022491"/>
    </source>
</evidence>
<accession>A0ABS9QFE9</accession>
<dbReference type="CDD" id="cd06278">
    <property type="entry name" value="PBP1_LacI-like"/>
    <property type="match status" value="1"/>
</dbReference>
<organism evidence="6 7">
    <name type="scientific">Mesorhizobium retamae</name>
    <dbReference type="NCBI Taxonomy" id="2912854"/>
    <lineage>
        <taxon>Bacteria</taxon>
        <taxon>Pseudomonadati</taxon>
        <taxon>Pseudomonadota</taxon>
        <taxon>Alphaproteobacteria</taxon>
        <taxon>Hyphomicrobiales</taxon>
        <taxon>Phyllobacteriaceae</taxon>
        <taxon>Mesorhizobium</taxon>
    </lineage>
</organism>
<dbReference type="Gene3D" id="1.10.260.40">
    <property type="entry name" value="lambda repressor-like DNA-binding domains"/>
    <property type="match status" value="1"/>
</dbReference>
<dbReference type="InterPro" id="IPR046335">
    <property type="entry name" value="LacI/GalR-like_sensor"/>
</dbReference>
<evidence type="ECO:0000313" key="6">
    <source>
        <dbReference type="EMBL" id="MCG7506100.1"/>
    </source>
</evidence>
<dbReference type="SUPFAM" id="SSF53822">
    <property type="entry name" value="Periplasmic binding protein-like I"/>
    <property type="match status" value="1"/>
</dbReference>
<evidence type="ECO:0000256" key="3">
    <source>
        <dbReference type="ARBA" id="ARBA00023125"/>
    </source>
</evidence>
<feature type="domain" description="HTH lacI-type" evidence="5">
    <location>
        <begin position="6"/>
        <end position="60"/>
    </location>
</feature>
<dbReference type="InterPro" id="IPR028082">
    <property type="entry name" value="Peripla_BP_I"/>
</dbReference>
<reference evidence="6 7" key="1">
    <citation type="submission" date="2022-02" db="EMBL/GenBank/DDBJ databases">
        <title>Draft genome sequence of Mezorhizobium retamae strain IRAMC:0171 isolated from Retama raetam nodules.</title>
        <authorList>
            <person name="Bengaied R."/>
            <person name="Sbissi I."/>
            <person name="Huber K."/>
            <person name="Ghodbane F."/>
            <person name="Nouioui I."/>
            <person name="Tarhouni M."/>
            <person name="Gtari M."/>
        </authorList>
    </citation>
    <scope>NUCLEOTIDE SEQUENCE [LARGE SCALE GENOMIC DNA]</scope>
    <source>
        <strain evidence="6 7">IRAMC:0171</strain>
    </source>
</reference>
<dbReference type="CDD" id="cd01392">
    <property type="entry name" value="HTH_LacI"/>
    <property type="match status" value="1"/>
</dbReference>
<evidence type="ECO:0000313" key="7">
    <source>
        <dbReference type="Proteomes" id="UP001201701"/>
    </source>
</evidence>
<keyword evidence="2" id="KW-0805">Transcription regulation</keyword>
<dbReference type="SMART" id="SM00354">
    <property type="entry name" value="HTH_LACI"/>
    <property type="match status" value="1"/>
</dbReference>
<proteinExistence type="predicted"/>
<dbReference type="Pfam" id="PF00356">
    <property type="entry name" value="LacI"/>
    <property type="match status" value="1"/>
</dbReference>
<keyword evidence="4" id="KW-0804">Transcription</keyword>
<dbReference type="GO" id="GO:0003677">
    <property type="term" value="F:DNA binding"/>
    <property type="evidence" value="ECO:0007669"/>
    <property type="project" value="UniProtKB-KW"/>
</dbReference>
<protein>
    <submittedName>
        <fullName evidence="6">LacI family DNA-binding transcriptional regulator</fullName>
    </submittedName>
</protein>
<evidence type="ECO:0000259" key="5">
    <source>
        <dbReference type="PROSITE" id="PS50932"/>
    </source>
</evidence>
<dbReference type="Proteomes" id="UP001201701">
    <property type="component" value="Unassembled WGS sequence"/>
</dbReference>
<dbReference type="PANTHER" id="PTHR30146:SF95">
    <property type="entry name" value="RIBOSE OPERON REPRESSOR"/>
    <property type="match status" value="1"/>
</dbReference>
<dbReference type="SUPFAM" id="SSF47413">
    <property type="entry name" value="lambda repressor-like DNA-binding domains"/>
    <property type="match status" value="1"/>
</dbReference>